<dbReference type="AlphaFoldDB" id="A0A1H3I0B5"/>
<keyword evidence="3" id="KW-0547">Nucleotide-binding</keyword>
<keyword evidence="6" id="KW-0830">Ubiquinone</keyword>
<organism evidence="6 7">
    <name type="scientific">Allochromatium warmingii</name>
    <name type="common">Chromatium warmingii</name>
    <dbReference type="NCBI Taxonomy" id="61595"/>
    <lineage>
        <taxon>Bacteria</taxon>
        <taxon>Pseudomonadati</taxon>
        <taxon>Pseudomonadota</taxon>
        <taxon>Gammaproteobacteria</taxon>
        <taxon>Chromatiales</taxon>
        <taxon>Chromatiaceae</taxon>
        <taxon>Allochromatium</taxon>
    </lineage>
</organism>
<dbReference type="OrthoDB" id="9795390at2"/>
<dbReference type="PANTHER" id="PTHR43851">
    <property type="match status" value="1"/>
</dbReference>
<protein>
    <submittedName>
        <fullName evidence="6">Predicted unusual protein kinase regulating ubiquinone biosynthesis, AarF/ABC1/UbiB family</fullName>
    </submittedName>
</protein>
<reference evidence="7" key="1">
    <citation type="submission" date="2016-10" db="EMBL/GenBank/DDBJ databases">
        <authorList>
            <person name="Varghese N."/>
            <person name="Submissions S."/>
        </authorList>
    </citation>
    <scope>NUCLEOTIDE SEQUENCE [LARGE SCALE GENOMIC DNA]</scope>
    <source>
        <strain evidence="7">DSM 173</strain>
    </source>
</reference>
<feature type="domain" description="ABC1 atypical kinase-like" evidence="5">
    <location>
        <begin position="100"/>
        <end position="341"/>
    </location>
</feature>
<accession>A0A1H3I0B5</accession>
<evidence type="ECO:0000256" key="4">
    <source>
        <dbReference type="ARBA" id="ARBA00022840"/>
    </source>
</evidence>
<dbReference type="InterPro" id="IPR034646">
    <property type="entry name" value="ADCK3_dom"/>
</dbReference>
<dbReference type="InterPro" id="IPR051409">
    <property type="entry name" value="Atypical_kinase_ADCK"/>
</dbReference>
<dbReference type="InterPro" id="IPR011009">
    <property type="entry name" value="Kinase-like_dom_sf"/>
</dbReference>
<dbReference type="GO" id="GO:0016301">
    <property type="term" value="F:kinase activity"/>
    <property type="evidence" value="ECO:0007669"/>
    <property type="project" value="UniProtKB-KW"/>
</dbReference>
<dbReference type="Pfam" id="PF03109">
    <property type="entry name" value="ABC1"/>
    <property type="match status" value="1"/>
</dbReference>
<gene>
    <name evidence="6" type="ORF">SAMN05421644_13826</name>
</gene>
<evidence type="ECO:0000256" key="3">
    <source>
        <dbReference type="ARBA" id="ARBA00022741"/>
    </source>
</evidence>
<name>A0A1H3I0B5_ALLWA</name>
<evidence type="ECO:0000256" key="2">
    <source>
        <dbReference type="ARBA" id="ARBA00022679"/>
    </source>
</evidence>
<dbReference type="EMBL" id="FNOW01000038">
    <property type="protein sequence ID" value="SDY21147.1"/>
    <property type="molecule type" value="Genomic_DNA"/>
</dbReference>
<evidence type="ECO:0000313" key="6">
    <source>
        <dbReference type="EMBL" id="SDY21147.1"/>
    </source>
</evidence>
<keyword evidence="7" id="KW-1185">Reference proteome</keyword>
<dbReference type="SUPFAM" id="SSF56112">
    <property type="entry name" value="Protein kinase-like (PK-like)"/>
    <property type="match status" value="1"/>
</dbReference>
<proteinExistence type="inferred from homology"/>
<dbReference type="InterPro" id="IPR004147">
    <property type="entry name" value="ABC1_dom"/>
</dbReference>
<keyword evidence="6" id="KW-0418">Kinase</keyword>
<dbReference type="STRING" id="61595.SAMN05421644_13826"/>
<dbReference type="PANTHER" id="PTHR43851:SF3">
    <property type="entry name" value="COENZYME Q8"/>
    <property type="match status" value="1"/>
</dbReference>
<dbReference type="CDD" id="cd13970">
    <property type="entry name" value="ABC1_ADCK3"/>
    <property type="match status" value="1"/>
</dbReference>
<sequence length="441" mass="48972">MTDTYPKHGRAVPSSRLNRLWHLGRATTDLATGIGMRGLLDLARRGDATGEPLQISPEAFQRFTNRLARMRGAVMKVGQLLSMDGSDVLTPEAAAILGTLCNRAEPMPLSQLAAVLETEYGANWKQRFKRFHFTPVAAASIGQVHRAETADGRQLALKIQFPGVRESIDSDMDNLGALGRALGWLPRGVDLKPMIAEARRQLHQEADYTHEAQALATYRRLIGDGADCIVPEVHHDFSTGRILAMDFLDGVAIDQLAAPSFKRQERDRAANLVMELVLRELFAFGLVQTDPNFGNFLYQPDSGRVVLLDFGATHPVPPAIVAGYRDLIRAAMAEDRHAMHRSAIALGFAREDAPAIQVEAMLDLMGLSSEMMRHQGPYDFGVSDLFKRLYERGRQLYNDGAFSQLPDPSSVFLYRKILGAFMLCRRLRARVDLPHLLAPYL</sequence>
<dbReference type="Proteomes" id="UP000198672">
    <property type="component" value="Unassembled WGS sequence"/>
</dbReference>
<comment type="similarity">
    <text evidence="1">Belongs to the protein kinase superfamily. ADCK protein kinase family.</text>
</comment>
<evidence type="ECO:0000313" key="7">
    <source>
        <dbReference type="Proteomes" id="UP000198672"/>
    </source>
</evidence>
<dbReference type="GO" id="GO:0005524">
    <property type="term" value="F:ATP binding"/>
    <property type="evidence" value="ECO:0007669"/>
    <property type="project" value="UniProtKB-KW"/>
</dbReference>
<evidence type="ECO:0000256" key="1">
    <source>
        <dbReference type="ARBA" id="ARBA00009670"/>
    </source>
</evidence>
<dbReference type="RefSeq" id="WP_091334642.1">
    <property type="nucleotide sequence ID" value="NZ_FNOW01000038.1"/>
</dbReference>
<keyword evidence="2" id="KW-0808">Transferase</keyword>
<dbReference type="GO" id="GO:0006744">
    <property type="term" value="P:ubiquinone biosynthetic process"/>
    <property type="evidence" value="ECO:0007669"/>
    <property type="project" value="TreeGrafter"/>
</dbReference>
<evidence type="ECO:0000259" key="5">
    <source>
        <dbReference type="Pfam" id="PF03109"/>
    </source>
</evidence>
<keyword evidence="4" id="KW-0067">ATP-binding</keyword>